<dbReference type="Pfam" id="PF04404">
    <property type="entry name" value="ERF"/>
    <property type="match status" value="1"/>
</dbReference>
<dbReference type="EMBL" id="SUTE01000044">
    <property type="protein sequence ID" value="MBE6505302.1"/>
    <property type="molecule type" value="Genomic_DNA"/>
</dbReference>
<feature type="region of interest" description="Disordered" evidence="1">
    <location>
        <begin position="114"/>
        <end position="146"/>
    </location>
</feature>
<dbReference type="AlphaFoldDB" id="A0A8T3VDN6"/>
<evidence type="ECO:0000313" key="3">
    <source>
        <dbReference type="Proteomes" id="UP000762703"/>
    </source>
</evidence>
<gene>
    <name evidence="2" type="ORF">E7Z73_06130</name>
</gene>
<proteinExistence type="predicted"/>
<evidence type="ECO:0000313" key="2">
    <source>
        <dbReference type="EMBL" id="MBE6505302.1"/>
    </source>
</evidence>
<evidence type="ECO:0008006" key="4">
    <source>
        <dbReference type="Google" id="ProtNLM"/>
    </source>
</evidence>
<dbReference type="Proteomes" id="UP000762703">
    <property type="component" value="Unassembled WGS sequence"/>
</dbReference>
<dbReference type="RefSeq" id="WP_303736950.1">
    <property type="nucleotide sequence ID" value="NZ_SUTE01000044.1"/>
</dbReference>
<reference evidence="2" key="1">
    <citation type="submission" date="2019-04" db="EMBL/GenBank/DDBJ databases">
        <title>Evolution of Biomass-Degrading Anaerobic Consortia Revealed by Metagenomics.</title>
        <authorList>
            <person name="Peng X."/>
        </authorList>
    </citation>
    <scope>NUCLEOTIDE SEQUENCE</scope>
    <source>
        <strain evidence="2">SIG12</strain>
    </source>
</reference>
<protein>
    <recommendedName>
        <fullName evidence="4">ERF superfamily protein</fullName>
    </recommendedName>
</protein>
<name>A0A8T3VDN6_9EURY</name>
<sequence>MSIYDKIADVQMELLDEEFKTKRGYHGEYMGLEELTCKILPKCYKHGLFYYFTANETHLILKIIDRETKDVLSPAPHVRLPELSKDMKVEGGNITYMKRYLLMDTFQVIAESFDPDDTKDGLPPQKNNDASSARKKNTKKEPSETVNVDIPQLYKDALKELRTVKGLNDSEITVSAIRKHIFKNGTFNQTERDEIARYVKTTWRLSK</sequence>
<evidence type="ECO:0000256" key="1">
    <source>
        <dbReference type="SAM" id="MobiDB-lite"/>
    </source>
</evidence>
<dbReference type="InterPro" id="IPR007499">
    <property type="entry name" value="ERF_bacteria_virus"/>
</dbReference>
<organism evidence="2 3">
    <name type="scientific">Methanobrevibacter millerae</name>
    <dbReference type="NCBI Taxonomy" id="230361"/>
    <lineage>
        <taxon>Archaea</taxon>
        <taxon>Methanobacteriati</taxon>
        <taxon>Methanobacteriota</taxon>
        <taxon>Methanomada group</taxon>
        <taxon>Methanobacteria</taxon>
        <taxon>Methanobacteriales</taxon>
        <taxon>Methanobacteriaceae</taxon>
        <taxon>Methanobrevibacter</taxon>
    </lineage>
</organism>
<accession>A0A8T3VDN6</accession>
<comment type="caution">
    <text evidence="2">The sequence shown here is derived from an EMBL/GenBank/DDBJ whole genome shotgun (WGS) entry which is preliminary data.</text>
</comment>